<gene>
    <name evidence="2" type="ORF">C492_10035</name>
</gene>
<proteinExistence type="predicted"/>
<dbReference type="InterPro" id="IPR036390">
    <property type="entry name" value="WH_DNA-bd_sf"/>
</dbReference>
<name>L9XHD1_9EURY</name>
<evidence type="ECO:0000313" key="2">
    <source>
        <dbReference type="EMBL" id="ELY60831.1"/>
    </source>
</evidence>
<dbReference type="STRING" id="1227498.C492_10035"/>
<organism evidence="2 3">
    <name type="scientific">Natronococcus jeotgali DSM 18795</name>
    <dbReference type="NCBI Taxonomy" id="1227498"/>
    <lineage>
        <taxon>Archaea</taxon>
        <taxon>Methanobacteriati</taxon>
        <taxon>Methanobacteriota</taxon>
        <taxon>Stenosarchaea group</taxon>
        <taxon>Halobacteria</taxon>
        <taxon>Halobacteriales</taxon>
        <taxon>Natrialbaceae</taxon>
        <taxon>Natronococcus</taxon>
    </lineage>
</organism>
<dbReference type="OrthoDB" id="241828at2157"/>
<dbReference type="InterPro" id="IPR036388">
    <property type="entry name" value="WH-like_DNA-bd_sf"/>
</dbReference>
<evidence type="ECO:0000313" key="3">
    <source>
        <dbReference type="Proteomes" id="UP000011531"/>
    </source>
</evidence>
<dbReference type="Proteomes" id="UP000011531">
    <property type="component" value="Unassembled WGS sequence"/>
</dbReference>
<accession>L9XHD1</accession>
<evidence type="ECO:0000259" key="1">
    <source>
        <dbReference type="Pfam" id="PF24035"/>
    </source>
</evidence>
<dbReference type="RefSeq" id="WP_008422922.1">
    <property type="nucleotide sequence ID" value="NZ_AOIA01000092.1"/>
</dbReference>
<protein>
    <recommendedName>
        <fullName evidence="1">DUF7344 domain-containing protein</fullName>
    </recommendedName>
</protein>
<dbReference type="Gene3D" id="1.10.10.10">
    <property type="entry name" value="Winged helix-like DNA-binding domain superfamily/Winged helix DNA-binding domain"/>
    <property type="match status" value="1"/>
</dbReference>
<dbReference type="AlphaFoldDB" id="L9XHD1"/>
<dbReference type="Pfam" id="PF24035">
    <property type="entry name" value="DUF7344"/>
    <property type="match status" value="1"/>
</dbReference>
<reference evidence="2 3" key="1">
    <citation type="journal article" date="2014" name="PLoS Genet.">
        <title>Phylogenetically driven sequencing of extremely halophilic archaea reveals strategies for static and dynamic osmo-response.</title>
        <authorList>
            <person name="Becker E.A."/>
            <person name="Seitzer P.M."/>
            <person name="Tritt A."/>
            <person name="Larsen D."/>
            <person name="Krusor M."/>
            <person name="Yao A.I."/>
            <person name="Wu D."/>
            <person name="Madern D."/>
            <person name="Eisen J.A."/>
            <person name="Darling A.E."/>
            <person name="Facciotti M.T."/>
        </authorList>
    </citation>
    <scope>NUCLEOTIDE SEQUENCE [LARGE SCALE GENOMIC DNA]</scope>
    <source>
        <strain evidence="2 3">DSM 18795</strain>
    </source>
</reference>
<comment type="caution">
    <text evidence="2">The sequence shown here is derived from an EMBL/GenBank/DDBJ whole genome shotgun (WGS) entry which is preliminary data.</text>
</comment>
<dbReference type="EMBL" id="AOIA01000092">
    <property type="protein sequence ID" value="ELY60831.1"/>
    <property type="molecule type" value="Genomic_DNA"/>
</dbReference>
<keyword evidence="3" id="KW-1185">Reference proteome</keyword>
<sequence>MNERPIRDEDGAASRTSEADEILRALADERRREIVAALEASASDRVEIDELVRETAADGPNPRRNDWAVALHHVHLPALRDAGLVDYDDREGTIRYHRCGLVPAVLEAVELDCSPAP</sequence>
<dbReference type="InterPro" id="IPR055768">
    <property type="entry name" value="DUF7344"/>
</dbReference>
<dbReference type="SUPFAM" id="SSF46785">
    <property type="entry name" value="Winged helix' DNA-binding domain"/>
    <property type="match status" value="1"/>
</dbReference>
<feature type="domain" description="DUF7344" evidence="1">
    <location>
        <begin position="24"/>
        <end position="95"/>
    </location>
</feature>